<dbReference type="Pfam" id="PF08666">
    <property type="entry name" value="SAF"/>
    <property type="match status" value="1"/>
</dbReference>
<dbReference type="SMART" id="SM00858">
    <property type="entry name" value="SAF"/>
    <property type="match status" value="1"/>
</dbReference>
<dbReference type="Gene3D" id="3.90.1210.10">
    <property type="entry name" value="Antifreeze-like/N-acetylneuraminic acid synthase C-terminal domain"/>
    <property type="match status" value="1"/>
</dbReference>
<dbReference type="InterPro" id="IPR013785">
    <property type="entry name" value="Aldolase_TIM"/>
</dbReference>
<dbReference type="InterPro" id="IPR051690">
    <property type="entry name" value="PseI-like"/>
</dbReference>
<evidence type="ECO:0000313" key="3">
    <source>
        <dbReference type="Proteomes" id="UP000256599"/>
    </source>
</evidence>
<dbReference type="Gene3D" id="3.20.20.70">
    <property type="entry name" value="Aldolase class I"/>
    <property type="match status" value="1"/>
</dbReference>
<dbReference type="OrthoDB" id="9781701at2"/>
<dbReference type="Proteomes" id="UP000256599">
    <property type="component" value="Unassembled WGS sequence"/>
</dbReference>
<organism evidence="2 3">
    <name type="scientific">Helicobacter marmotae</name>
    <dbReference type="NCBI Taxonomy" id="152490"/>
    <lineage>
        <taxon>Bacteria</taxon>
        <taxon>Pseudomonadati</taxon>
        <taxon>Campylobacterota</taxon>
        <taxon>Epsilonproteobacteria</taxon>
        <taxon>Campylobacterales</taxon>
        <taxon>Helicobacteraceae</taxon>
        <taxon>Helicobacter</taxon>
    </lineage>
</organism>
<dbReference type="GO" id="GO:0047444">
    <property type="term" value="F:N-acylneuraminate-9-phosphate synthase activity"/>
    <property type="evidence" value="ECO:0007669"/>
    <property type="project" value="TreeGrafter"/>
</dbReference>
<keyword evidence="3" id="KW-1185">Reference proteome</keyword>
<dbReference type="PANTHER" id="PTHR42966:SF1">
    <property type="entry name" value="SIALIC ACID SYNTHASE"/>
    <property type="match status" value="1"/>
</dbReference>
<dbReference type="SUPFAM" id="SSF51569">
    <property type="entry name" value="Aldolase"/>
    <property type="match status" value="1"/>
</dbReference>
<dbReference type="InterPro" id="IPR020007">
    <property type="entry name" value="NeuB/NeuA"/>
</dbReference>
<dbReference type="Pfam" id="PF03102">
    <property type="entry name" value="NeuB"/>
    <property type="match status" value="1"/>
</dbReference>
<dbReference type="SUPFAM" id="SSF51269">
    <property type="entry name" value="AFP III-like domain"/>
    <property type="match status" value="1"/>
</dbReference>
<dbReference type="AlphaFoldDB" id="A0A3D8I6Y1"/>
<dbReference type="NCBIfam" id="TIGR03569">
    <property type="entry name" value="NeuB_NnaB"/>
    <property type="match status" value="1"/>
</dbReference>
<dbReference type="InterPro" id="IPR036732">
    <property type="entry name" value="AFP_Neu5c_C_sf"/>
</dbReference>
<proteinExistence type="predicted"/>
<dbReference type="GO" id="GO:0016051">
    <property type="term" value="P:carbohydrate biosynthetic process"/>
    <property type="evidence" value="ECO:0007669"/>
    <property type="project" value="InterPro"/>
</dbReference>
<evidence type="ECO:0000259" key="1">
    <source>
        <dbReference type="PROSITE" id="PS50844"/>
    </source>
</evidence>
<evidence type="ECO:0000313" key="2">
    <source>
        <dbReference type="EMBL" id="RDU60756.1"/>
    </source>
</evidence>
<dbReference type="InterPro" id="IPR006190">
    <property type="entry name" value="SAF_AFP_Neu5Ac"/>
</dbReference>
<dbReference type="EMBL" id="NXLR01000002">
    <property type="protein sequence ID" value="RDU60756.1"/>
    <property type="molecule type" value="Genomic_DNA"/>
</dbReference>
<protein>
    <submittedName>
        <fullName evidence="2">N-acetylneuraminate synthase</fullName>
    </submittedName>
</protein>
<dbReference type="PROSITE" id="PS50844">
    <property type="entry name" value="AFP_LIKE"/>
    <property type="match status" value="1"/>
</dbReference>
<dbReference type="InterPro" id="IPR013132">
    <property type="entry name" value="PseI/NeuA/B-like_N"/>
</dbReference>
<dbReference type="RefSeq" id="WP_104699418.1">
    <property type="nucleotide sequence ID" value="NZ_FZPP01000006.1"/>
</dbReference>
<dbReference type="PANTHER" id="PTHR42966">
    <property type="entry name" value="N-ACETYLNEURAMINATE SYNTHASE"/>
    <property type="match status" value="1"/>
</dbReference>
<sequence>MAKVIIIAEAGVNHNGDIHIAKKLIDVAAEAGADIVKFQTAKAENVVSRFAKKAEYQIENTGKSDESQLEMIQKLVLDDSAWQELIKHCKQRGIAFLSTPFDVQSAKLLHSLGLETFKIPSGEITNLPYLRTIGALKKRVILSTGMANLGEIESALNVLVECGTKYEDITLLQCNTEYPTPFCDVNLKAMQTLHDAFKLPVGYSDHTEGISIPLAAVGMGASIIEKHFTLDKNMPGPDHKASLEPAELKAMVKGIREVELALGDGIKRTSPSEAKNKPIARKSIVANRAIKKGEILNEENLYAKRPAGGISPMEWDRVIGLKAVRDFAPDEMIEL</sequence>
<comment type="caution">
    <text evidence="2">The sequence shown here is derived from an EMBL/GenBank/DDBJ whole genome shotgun (WGS) entry which is preliminary data.</text>
</comment>
<feature type="domain" description="AFP-like" evidence="1">
    <location>
        <begin position="283"/>
        <end position="335"/>
    </location>
</feature>
<dbReference type="InterPro" id="IPR057736">
    <property type="entry name" value="SAF_PseI/NeuA/NeuB"/>
</dbReference>
<accession>A0A3D8I6Y1</accession>
<dbReference type="InterPro" id="IPR013974">
    <property type="entry name" value="SAF"/>
</dbReference>
<dbReference type="CDD" id="cd11615">
    <property type="entry name" value="SAF_NeuB_like"/>
    <property type="match status" value="1"/>
</dbReference>
<name>A0A3D8I6Y1_9HELI</name>
<reference evidence="2 3" key="1">
    <citation type="submission" date="2018-04" db="EMBL/GenBank/DDBJ databases">
        <title>Novel Campyloabacter and Helicobacter Species and Strains.</title>
        <authorList>
            <person name="Mannion A.J."/>
            <person name="Shen Z."/>
            <person name="Fox J.G."/>
        </authorList>
    </citation>
    <scope>NUCLEOTIDE SEQUENCE [LARGE SCALE GENOMIC DNA]</scope>
    <source>
        <strain evidence="2 3">MIT 98-6070</strain>
    </source>
</reference>
<gene>
    <name evidence="2" type="primary">neuB</name>
    <name evidence="2" type="ORF">CQA63_01965</name>
</gene>